<dbReference type="Proteomes" id="UP000011682">
    <property type="component" value="Unassembled WGS sequence"/>
</dbReference>
<keyword evidence="1" id="KW-1133">Transmembrane helix</keyword>
<keyword evidence="1" id="KW-0812">Transmembrane</keyword>
<gene>
    <name evidence="2" type="ORF">D187_005071</name>
</gene>
<organism evidence="2 3">
    <name type="scientific">Cystobacter fuscus (strain ATCC 25194 / DSM 2262 / NBRC 100088 / M29)</name>
    <dbReference type="NCBI Taxonomy" id="1242864"/>
    <lineage>
        <taxon>Bacteria</taxon>
        <taxon>Pseudomonadati</taxon>
        <taxon>Myxococcota</taxon>
        <taxon>Myxococcia</taxon>
        <taxon>Myxococcales</taxon>
        <taxon>Cystobacterineae</taxon>
        <taxon>Archangiaceae</taxon>
        <taxon>Cystobacter</taxon>
    </lineage>
</organism>
<dbReference type="EMBL" id="ANAH02000004">
    <property type="protein sequence ID" value="EPX63938.1"/>
    <property type="molecule type" value="Genomic_DNA"/>
</dbReference>
<evidence type="ECO:0000313" key="2">
    <source>
        <dbReference type="EMBL" id="EPX63938.1"/>
    </source>
</evidence>
<comment type="caution">
    <text evidence="2">The sequence shown here is derived from an EMBL/GenBank/DDBJ whole genome shotgun (WGS) entry which is preliminary data.</text>
</comment>
<keyword evidence="1" id="KW-0472">Membrane</keyword>
<proteinExistence type="predicted"/>
<protein>
    <submittedName>
        <fullName evidence="2">Uncharacterized protein</fullName>
    </submittedName>
</protein>
<evidence type="ECO:0000256" key="1">
    <source>
        <dbReference type="SAM" id="Phobius"/>
    </source>
</evidence>
<dbReference type="AlphaFoldDB" id="S9R4T7"/>
<accession>S9R4T7</accession>
<evidence type="ECO:0000313" key="3">
    <source>
        <dbReference type="Proteomes" id="UP000011682"/>
    </source>
</evidence>
<name>S9R4T7_CYSF2</name>
<reference evidence="2" key="1">
    <citation type="submission" date="2013-05" db="EMBL/GenBank/DDBJ databases">
        <title>Genome assembly of Cystobacter fuscus DSM 2262.</title>
        <authorList>
            <person name="Sharma G."/>
            <person name="Khatri I."/>
            <person name="Kaur C."/>
            <person name="Mayilraj S."/>
            <person name="Subramanian S."/>
        </authorList>
    </citation>
    <scope>NUCLEOTIDE SEQUENCE [LARGE SCALE GENOMIC DNA]</scope>
    <source>
        <strain evidence="2">DSM 2262</strain>
    </source>
</reference>
<keyword evidence="3" id="KW-1185">Reference proteome</keyword>
<sequence>MFGGFPDWLDMLLLVLNWLLCSLFYFGVWKLVTRARARG</sequence>
<feature type="transmembrane region" description="Helical" evidence="1">
    <location>
        <begin position="12"/>
        <end position="32"/>
    </location>
</feature>